<sequence length="137" mass="15244">MYLQLLLRLLLAALFGTSTASALPNQEPKSREVTSPTHVRSDTQTSPASTPIYHRSLERPAQPSLNDESEESAQGTHFAYIADGMKMKIKARNMDNTEEYGRIYKRETKGVALIAVGVVLGVGFLCAVGLWLHYRHR</sequence>
<organism evidence="4 5">
    <name type="scientific">Sordaria macrospora</name>
    <dbReference type="NCBI Taxonomy" id="5147"/>
    <lineage>
        <taxon>Eukaryota</taxon>
        <taxon>Fungi</taxon>
        <taxon>Dikarya</taxon>
        <taxon>Ascomycota</taxon>
        <taxon>Pezizomycotina</taxon>
        <taxon>Sordariomycetes</taxon>
        <taxon>Sordariomycetidae</taxon>
        <taxon>Sordariales</taxon>
        <taxon>Sordariaceae</taxon>
        <taxon>Sordaria</taxon>
    </lineage>
</organism>
<dbReference type="AlphaFoldDB" id="A0A8S8ZCL2"/>
<evidence type="ECO:0000256" key="3">
    <source>
        <dbReference type="SAM" id="SignalP"/>
    </source>
</evidence>
<feature type="transmembrane region" description="Helical" evidence="2">
    <location>
        <begin position="110"/>
        <end position="132"/>
    </location>
</feature>
<accession>A0A8S8ZCL2</accession>
<feature type="chain" id="PRO_5035911750" evidence="3">
    <location>
        <begin position="23"/>
        <end position="137"/>
    </location>
</feature>
<comment type="caution">
    <text evidence="4">The sequence shown here is derived from an EMBL/GenBank/DDBJ whole genome shotgun (WGS) entry which is preliminary data.</text>
</comment>
<dbReference type="VEuPathDB" id="FungiDB:SMAC_09566"/>
<evidence type="ECO:0000256" key="1">
    <source>
        <dbReference type="SAM" id="MobiDB-lite"/>
    </source>
</evidence>
<reference evidence="4 5" key="1">
    <citation type="submission" date="2017-07" db="EMBL/GenBank/DDBJ databases">
        <title>Genome sequence of the Sordaria macrospora wild type strain R19027.</title>
        <authorList>
            <person name="Nowrousian M."/>
            <person name="Teichert I."/>
            <person name="Kueck U."/>
        </authorList>
    </citation>
    <scope>NUCLEOTIDE SEQUENCE [LARGE SCALE GENOMIC DNA]</scope>
    <source>
        <strain evidence="4 5">R19027</strain>
        <tissue evidence="4">Mycelium</tissue>
    </source>
</reference>
<keyword evidence="2" id="KW-0472">Membrane</keyword>
<evidence type="ECO:0000313" key="4">
    <source>
        <dbReference type="EMBL" id="KAA8623966.1"/>
    </source>
</evidence>
<dbReference type="OMA" id="NKRGEAH"/>
<keyword evidence="2" id="KW-1133">Transmembrane helix</keyword>
<name>A0A8S8ZCL2_SORMA</name>
<evidence type="ECO:0000256" key="2">
    <source>
        <dbReference type="SAM" id="Phobius"/>
    </source>
</evidence>
<keyword evidence="2" id="KW-0812">Transmembrane</keyword>
<feature type="region of interest" description="Disordered" evidence="1">
    <location>
        <begin position="21"/>
        <end position="73"/>
    </location>
</feature>
<dbReference type="Proteomes" id="UP000433876">
    <property type="component" value="Unassembled WGS sequence"/>
</dbReference>
<feature type="signal peptide" evidence="3">
    <location>
        <begin position="1"/>
        <end position="22"/>
    </location>
</feature>
<proteinExistence type="predicted"/>
<dbReference type="EMBL" id="NMPR01000285">
    <property type="protein sequence ID" value="KAA8623966.1"/>
    <property type="molecule type" value="Genomic_DNA"/>
</dbReference>
<protein>
    <submittedName>
        <fullName evidence="4">Uncharacterized protein</fullName>
    </submittedName>
</protein>
<gene>
    <name evidence="4" type="ORF">SMACR_09566</name>
</gene>
<evidence type="ECO:0000313" key="5">
    <source>
        <dbReference type="Proteomes" id="UP000433876"/>
    </source>
</evidence>
<feature type="compositionally biased region" description="Polar residues" evidence="1">
    <location>
        <begin position="33"/>
        <end position="49"/>
    </location>
</feature>
<keyword evidence="3" id="KW-0732">Signal</keyword>